<dbReference type="GO" id="GO:0051131">
    <property type="term" value="P:chaperone-mediated protein complex assembly"/>
    <property type="evidence" value="ECO:0007669"/>
    <property type="project" value="InterPro"/>
</dbReference>
<dbReference type="InterPro" id="IPR036411">
    <property type="entry name" value="TorD-like_sf"/>
</dbReference>
<dbReference type="InterPro" id="IPR020945">
    <property type="entry name" value="DMSO/NO3_reduct_chaperone"/>
</dbReference>
<reference evidence="2 3" key="1">
    <citation type="submission" date="2016-01" db="EMBL/GenBank/DDBJ databases">
        <title>Genome sequence of Oerskovia enterophila VJag, an agar and cellulose degrading bacterium.</title>
        <authorList>
            <person name="Poehlein A."/>
            <person name="Jag V."/>
            <person name="Bengelsdorf F."/>
            <person name="Duerre P."/>
            <person name="Daniel R."/>
        </authorList>
    </citation>
    <scope>NUCLEOTIDE SEQUENCE [LARGE SCALE GENOMIC DNA]</scope>
    <source>
        <strain evidence="2 3">VJag</strain>
    </source>
</reference>
<dbReference type="InterPro" id="IPR003765">
    <property type="entry name" value="NO3_reductase_chaperone_NarJ"/>
</dbReference>
<evidence type="ECO:0000313" key="3">
    <source>
        <dbReference type="Proteomes" id="UP000076447"/>
    </source>
</evidence>
<dbReference type="AlphaFoldDB" id="A0A163PW02"/>
<dbReference type="EMBL" id="LRIE01000085">
    <property type="protein sequence ID" value="KZM33562.1"/>
    <property type="molecule type" value="Genomic_DNA"/>
</dbReference>
<sequence length="250" mass="27179">MMGLFTRSPSTTFLPRPTARTPLLEPLAPVRATPAQRRTTHMAASLLLDYPDAGTLAAAREVRAVVGQLPDAVQARLDAFLDDLEAGDPAALEARYVATFDLKRKCSMYLSYYAAGDTRKRGMALVRFVQAYRAAGWEVDGEELPDYLPMALEFSARARSRDEERIAAGLLGSHRQGIEVLRSALAAMDSPYALVVEAVCLTLPPLDAETERRYLELVTSGPPTEMVGLSAMGPLEPFAPAGAPSEEVRR</sequence>
<gene>
    <name evidence="2" type="primary">narX_4</name>
    <name evidence="2" type="ORF">OJAG_38820</name>
</gene>
<dbReference type="PANTHER" id="PTHR43680:SF2">
    <property type="entry name" value="NITRATE REDUCTASE MOLYBDENUM COFACTOR ASSEMBLY CHAPERONE NARJ"/>
    <property type="match status" value="1"/>
</dbReference>
<name>A0A163PW02_9CELL</name>
<keyword evidence="2" id="KW-0560">Oxidoreductase</keyword>
<organism evidence="2 3">
    <name type="scientific">Oerskovia enterophila</name>
    <dbReference type="NCBI Taxonomy" id="43678"/>
    <lineage>
        <taxon>Bacteria</taxon>
        <taxon>Bacillati</taxon>
        <taxon>Actinomycetota</taxon>
        <taxon>Actinomycetes</taxon>
        <taxon>Micrococcales</taxon>
        <taxon>Cellulomonadaceae</taxon>
        <taxon>Oerskovia</taxon>
    </lineage>
</organism>
<evidence type="ECO:0000313" key="2">
    <source>
        <dbReference type="EMBL" id="KZM33562.1"/>
    </source>
</evidence>
<evidence type="ECO:0000256" key="1">
    <source>
        <dbReference type="ARBA" id="ARBA00023063"/>
    </source>
</evidence>
<dbReference type="Gene3D" id="1.10.3480.10">
    <property type="entry name" value="TorD-like"/>
    <property type="match status" value="1"/>
</dbReference>
<dbReference type="EC" id="1.7.99.4" evidence="2"/>
<dbReference type="STRING" id="43678.OJAG_38820"/>
<dbReference type="PANTHER" id="PTHR43680">
    <property type="entry name" value="NITRATE REDUCTASE MOLYBDENUM COFACTOR ASSEMBLY CHAPERONE"/>
    <property type="match status" value="1"/>
</dbReference>
<dbReference type="RefSeq" id="WP_231907880.1">
    <property type="nucleotide sequence ID" value="NZ_LRIE01000085.1"/>
</dbReference>
<dbReference type="GO" id="GO:0016530">
    <property type="term" value="F:metallochaperone activity"/>
    <property type="evidence" value="ECO:0007669"/>
    <property type="project" value="TreeGrafter"/>
</dbReference>
<dbReference type="Pfam" id="PF02613">
    <property type="entry name" value="Nitrate_red_del"/>
    <property type="match status" value="1"/>
</dbReference>
<dbReference type="NCBIfam" id="TIGR00684">
    <property type="entry name" value="narJ"/>
    <property type="match status" value="1"/>
</dbReference>
<proteinExistence type="predicted"/>
<comment type="caution">
    <text evidence="2">The sequence shown here is derived from an EMBL/GenBank/DDBJ whole genome shotgun (WGS) entry which is preliminary data.</text>
</comment>
<dbReference type="GO" id="GO:0051082">
    <property type="term" value="F:unfolded protein binding"/>
    <property type="evidence" value="ECO:0007669"/>
    <property type="project" value="InterPro"/>
</dbReference>
<dbReference type="PATRIC" id="fig|43678.3.peg.4053"/>
<dbReference type="Proteomes" id="UP000076447">
    <property type="component" value="Unassembled WGS sequence"/>
</dbReference>
<dbReference type="GO" id="GO:0042128">
    <property type="term" value="P:nitrate assimilation"/>
    <property type="evidence" value="ECO:0007669"/>
    <property type="project" value="UniProtKB-KW"/>
</dbReference>
<dbReference type="GO" id="GO:0016491">
    <property type="term" value="F:oxidoreductase activity"/>
    <property type="evidence" value="ECO:0007669"/>
    <property type="project" value="UniProtKB-KW"/>
</dbReference>
<protein>
    <submittedName>
        <fullName evidence="2">Nitrate reductase-like protein NarX</fullName>
        <ecNumber evidence="2">1.7.99.4</ecNumber>
    </submittedName>
</protein>
<keyword evidence="1" id="KW-0534">Nitrate assimilation</keyword>
<accession>A0A163PW02</accession>
<dbReference type="SUPFAM" id="SSF89155">
    <property type="entry name" value="TorD-like"/>
    <property type="match status" value="1"/>
</dbReference>